<name>A0A0C9Z647_9AGAM</name>
<dbReference type="SUPFAM" id="SSF48056">
    <property type="entry name" value="Di-copper centre-containing domain"/>
    <property type="match status" value="1"/>
</dbReference>
<evidence type="ECO:0000256" key="1">
    <source>
        <dbReference type="ARBA" id="ARBA00009928"/>
    </source>
</evidence>
<dbReference type="Gene3D" id="1.10.1280.10">
    <property type="entry name" value="Di-copper center containing domain from catechol oxidase"/>
    <property type="match status" value="1"/>
</dbReference>
<feature type="compositionally biased region" description="Basic and acidic residues" evidence="8">
    <location>
        <begin position="80"/>
        <end position="100"/>
    </location>
</feature>
<keyword evidence="5" id="KW-0470">Melanin biosynthesis</keyword>
<reference evidence="12" key="2">
    <citation type="submission" date="2015-01" db="EMBL/GenBank/DDBJ databases">
        <title>Evolutionary Origins and Diversification of the Mycorrhizal Mutualists.</title>
        <authorList>
            <consortium name="DOE Joint Genome Institute"/>
            <consortium name="Mycorrhizal Genomics Consortium"/>
            <person name="Kohler A."/>
            <person name="Kuo A."/>
            <person name="Nagy L.G."/>
            <person name="Floudas D."/>
            <person name="Copeland A."/>
            <person name="Barry K.W."/>
            <person name="Cichocki N."/>
            <person name="Veneault-Fourrey C."/>
            <person name="LaButti K."/>
            <person name="Lindquist E.A."/>
            <person name="Lipzen A."/>
            <person name="Lundell T."/>
            <person name="Morin E."/>
            <person name="Murat C."/>
            <person name="Riley R."/>
            <person name="Ohm R."/>
            <person name="Sun H."/>
            <person name="Tunlid A."/>
            <person name="Henrissat B."/>
            <person name="Grigoriev I.V."/>
            <person name="Hibbett D.S."/>
            <person name="Martin F."/>
        </authorList>
    </citation>
    <scope>NUCLEOTIDE SEQUENCE [LARGE SCALE GENOMIC DNA]</scope>
    <source>
        <strain evidence="12">441</strain>
    </source>
</reference>
<feature type="domain" description="Tyrosinase copper-binding" evidence="9">
    <location>
        <begin position="114"/>
        <end position="131"/>
    </location>
</feature>
<dbReference type="GO" id="GO:0042438">
    <property type="term" value="P:melanin biosynthetic process"/>
    <property type="evidence" value="ECO:0007669"/>
    <property type="project" value="UniProtKB-KW"/>
</dbReference>
<keyword evidence="4" id="KW-0186">Copper</keyword>
<dbReference type="Proteomes" id="UP000054018">
    <property type="component" value="Unassembled WGS sequence"/>
</dbReference>
<dbReference type="HOGENOM" id="CLU_013691_3_2_1"/>
<dbReference type="InterPro" id="IPR008922">
    <property type="entry name" value="Di-copper_centre_dom_sf"/>
</dbReference>
<dbReference type="STRING" id="765257.A0A0C9Z647"/>
<reference evidence="11 12" key="1">
    <citation type="submission" date="2014-04" db="EMBL/GenBank/DDBJ databases">
        <authorList>
            <consortium name="DOE Joint Genome Institute"/>
            <person name="Kuo A."/>
            <person name="Kohler A."/>
            <person name="Costa M.D."/>
            <person name="Nagy L.G."/>
            <person name="Floudas D."/>
            <person name="Copeland A."/>
            <person name="Barry K.W."/>
            <person name="Cichocki N."/>
            <person name="Veneault-Fourrey C."/>
            <person name="LaButti K."/>
            <person name="Lindquist E.A."/>
            <person name="Lipzen A."/>
            <person name="Lundell T."/>
            <person name="Morin E."/>
            <person name="Murat C."/>
            <person name="Sun H."/>
            <person name="Tunlid A."/>
            <person name="Henrissat B."/>
            <person name="Grigoriev I.V."/>
            <person name="Hibbett D.S."/>
            <person name="Martin F."/>
            <person name="Nordberg H.P."/>
            <person name="Cantor M.N."/>
            <person name="Hua S.X."/>
        </authorList>
    </citation>
    <scope>NUCLEOTIDE SEQUENCE [LARGE SCALE GENOMIC DNA]</scope>
    <source>
        <strain evidence="11 12">441</strain>
    </source>
</reference>
<dbReference type="GO" id="GO:0046872">
    <property type="term" value="F:metal ion binding"/>
    <property type="evidence" value="ECO:0007669"/>
    <property type="project" value="UniProtKB-KW"/>
</dbReference>
<dbReference type="PROSITE" id="PS00497">
    <property type="entry name" value="TYROSINASE_1"/>
    <property type="match status" value="1"/>
</dbReference>
<keyword evidence="3" id="KW-0479">Metal-binding</keyword>
<evidence type="ECO:0000259" key="9">
    <source>
        <dbReference type="PROSITE" id="PS00497"/>
    </source>
</evidence>
<evidence type="ECO:0000256" key="2">
    <source>
        <dbReference type="ARBA" id="ARBA00011906"/>
    </source>
</evidence>
<comment type="catalytic activity">
    <reaction evidence="7">
        <text>L-tyrosine + O2 = L-dopaquinone + H2O</text>
        <dbReference type="Rhea" id="RHEA:18117"/>
        <dbReference type="ChEBI" id="CHEBI:15377"/>
        <dbReference type="ChEBI" id="CHEBI:15379"/>
        <dbReference type="ChEBI" id="CHEBI:57924"/>
        <dbReference type="ChEBI" id="CHEBI:58315"/>
        <dbReference type="EC" id="1.14.18.1"/>
    </reaction>
</comment>
<organism evidence="11 12">
    <name type="scientific">Pisolithus microcarpus 441</name>
    <dbReference type="NCBI Taxonomy" id="765257"/>
    <lineage>
        <taxon>Eukaryota</taxon>
        <taxon>Fungi</taxon>
        <taxon>Dikarya</taxon>
        <taxon>Basidiomycota</taxon>
        <taxon>Agaricomycotina</taxon>
        <taxon>Agaricomycetes</taxon>
        <taxon>Agaricomycetidae</taxon>
        <taxon>Boletales</taxon>
        <taxon>Sclerodermatineae</taxon>
        <taxon>Pisolithaceae</taxon>
        <taxon>Pisolithus</taxon>
    </lineage>
</organism>
<evidence type="ECO:0000256" key="5">
    <source>
        <dbReference type="ARBA" id="ARBA00023101"/>
    </source>
</evidence>
<dbReference type="EMBL" id="KN833816">
    <property type="protein sequence ID" value="KIK17902.1"/>
    <property type="molecule type" value="Genomic_DNA"/>
</dbReference>
<comment type="similarity">
    <text evidence="1">Belongs to the tyrosinase family.</text>
</comment>
<dbReference type="GO" id="GO:0004503">
    <property type="term" value="F:tyrosinase activity"/>
    <property type="evidence" value="ECO:0007669"/>
    <property type="project" value="UniProtKB-EC"/>
</dbReference>
<feature type="domain" description="Tyrosinase copper-binding" evidence="10">
    <location>
        <begin position="333"/>
        <end position="344"/>
    </location>
</feature>
<proteinExistence type="inferred from homology"/>
<dbReference type="AlphaFoldDB" id="A0A0C9Z647"/>
<dbReference type="PRINTS" id="PR00092">
    <property type="entry name" value="TYROSINASE"/>
</dbReference>
<accession>A0A0C9Z647</accession>
<gene>
    <name evidence="11" type="ORF">PISMIDRAFT_684655</name>
</gene>
<feature type="region of interest" description="Disordered" evidence="8">
    <location>
        <begin position="77"/>
        <end position="104"/>
    </location>
</feature>
<dbReference type="InterPro" id="IPR050316">
    <property type="entry name" value="Tyrosinase/Hemocyanin"/>
</dbReference>
<evidence type="ECO:0000256" key="6">
    <source>
        <dbReference type="ARBA" id="ARBA00048233"/>
    </source>
</evidence>
<dbReference type="Pfam" id="PF00264">
    <property type="entry name" value="Tyrosinase"/>
    <property type="match status" value="1"/>
</dbReference>
<comment type="catalytic activity">
    <reaction evidence="6">
        <text>2 L-dopa + O2 = 2 L-dopaquinone + 2 H2O</text>
        <dbReference type="Rhea" id="RHEA:34287"/>
        <dbReference type="ChEBI" id="CHEBI:15377"/>
        <dbReference type="ChEBI" id="CHEBI:15379"/>
        <dbReference type="ChEBI" id="CHEBI:57504"/>
        <dbReference type="ChEBI" id="CHEBI:57924"/>
        <dbReference type="EC" id="1.14.18.1"/>
    </reaction>
</comment>
<evidence type="ECO:0000313" key="12">
    <source>
        <dbReference type="Proteomes" id="UP000054018"/>
    </source>
</evidence>
<evidence type="ECO:0000259" key="10">
    <source>
        <dbReference type="PROSITE" id="PS00498"/>
    </source>
</evidence>
<evidence type="ECO:0000256" key="8">
    <source>
        <dbReference type="SAM" id="MobiDB-lite"/>
    </source>
</evidence>
<sequence>MAKSFYPVVGRKCTGAVYNRISIEDMQQNHPHQFTLFILGYTAIQGKHNPHTSAVVQDILPAATYMEIAGIHGKPYQEYAGDRKKQEEKKADYDPADPKDTLPVPSRFGGYCNHGSVSFTTWHRPYVMLVEQAIGDVADRLAQALEANNPGEAGKWVQAAKELRFPYWDWAAPQVAEEGLPPVLIEDTVKILLPGGVTEVLPNPLSYYTYQGGVPPDFVNEQTRVGTAYFSKWPRTFRHSPSSENGSTDKEALQAAVKKVSTDIRERLALLFLYPDYHKDPARVYDEFSNTVNESREDLNAGNWGSLEGIHNLIHVIIGGNGHMSSPDYAGFDPIFFFHHSSVDRILALWEWCYSDYWMCEGYYVGEGEDRRLVPWTQERGTYAQVYNEQLEPSGNRGALYPFRLEDGEYWNSEQTRFLHDKAYPKYYSYDEFLGINVAKEASGPGARNKARRAIYGYYGRDPKETAAMREKESWGLIPVQPAEEAGLPVLFRGISNFRMFVVVARLPEHAFNRSYKFELHYNEGTASRFIGAAAVFARPDHSPCKACAKRRASGSIIRGVIPLPFSLVNDIITSSGNGGTTPTLETTASDITKRLSGALVDTAGKVLATAQGGEEAPIVPIGQLASSDVVPAEVALYTSAVAEKTDDMEYPVHLFDWQAHNSLFLNGWRAVAQEAF</sequence>
<dbReference type="PANTHER" id="PTHR11474">
    <property type="entry name" value="TYROSINASE FAMILY MEMBER"/>
    <property type="match status" value="1"/>
</dbReference>
<dbReference type="OrthoDB" id="6132182at2759"/>
<protein>
    <recommendedName>
        <fullName evidence="2">tyrosinase</fullName>
        <ecNumber evidence="2">1.14.18.1</ecNumber>
    </recommendedName>
</protein>
<keyword evidence="12" id="KW-1185">Reference proteome</keyword>
<evidence type="ECO:0000313" key="11">
    <source>
        <dbReference type="EMBL" id="KIK17902.1"/>
    </source>
</evidence>
<dbReference type="EC" id="1.14.18.1" evidence="2"/>
<evidence type="ECO:0000256" key="3">
    <source>
        <dbReference type="ARBA" id="ARBA00022723"/>
    </source>
</evidence>
<dbReference type="InterPro" id="IPR002227">
    <property type="entry name" value="Tyrosinase_Cu-bd"/>
</dbReference>
<evidence type="ECO:0000256" key="7">
    <source>
        <dbReference type="ARBA" id="ARBA00048881"/>
    </source>
</evidence>
<dbReference type="PROSITE" id="PS00498">
    <property type="entry name" value="TYROSINASE_2"/>
    <property type="match status" value="1"/>
</dbReference>
<dbReference type="PANTHER" id="PTHR11474:SF76">
    <property type="entry name" value="SHKT DOMAIN-CONTAINING PROTEIN"/>
    <property type="match status" value="1"/>
</dbReference>
<evidence type="ECO:0000256" key="4">
    <source>
        <dbReference type="ARBA" id="ARBA00023008"/>
    </source>
</evidence>